<dbReference type="Proteomes" id="UP000830837">
    <property type="component" value="Chromosome"/>
</dbReference>
<organism evidence="1 2">
    <name type="scientific">Bacillus rugosus</name>
    <dbReference type="NCBI Taxonomy" id="2715209"/>
    <lineage>
        <taxon>Bacteria</taxon>
        <taxon>Bacillati</taxon>
        <taxon>Bacillota</taxon>
        <taxon>Bacilli</taxon>
        <taxon>Bacillales</taxon>
        <taxon>Bacillaceae</taxon>
        <taxon>Bacillus</taxon>
    </lineage>
</organism>
<evidence type="ECO:0000313" key="1">
    <source>
        <dbReference type="EMBL" id="UPV80149.1"/>
    </source>
</evidence>
<keyword evidence="2" id="KW-1185">Reference proteome</keyword>
<evidence type="ECO:0000313" key="2">
    <source>
        <dbReference type="Proteomes" id="UP000830837"/>
    </source>
</evidence>
<gene>
    <name evidence="1" type="primary">bmrD</name>
    <name evidence="1" type="synonym">yheH</name>
    <name evidence="1" type="ORF">M0696_05475</name>
</gene>
<proteinExistence type="predicted"/>
<keyword evidence="1" id="KW-0547">Nucleotide-binding</keyword>
<dbReference type="EMBL" id="CP096590">
    <property type="protein sequence ID" value="UPV80149.1"/>
    <property type="molecule type" value="Genomic_DNA"/>
</dbReference>
<accession>A0ACD4A1M0</accession>
<protein>
    <submittedName>
        <fullName evidence="1">Multidrug resistance ABC transporter ATP-binding protein/permease BmrD</fullName>
    </submittedName>
</protein>
<sequence>MKTGKTLWRYALLYRKLLIIAVLLLAVAVGAELTGPFIGKKMIDDHILGIEKTWYEASEKDKNAVQFHGTSYVREDRIQGPVSQEKEAHIYQVGMAFYFVDQAVSFDGNRTISDGKLTITNGDKSRTFAAEKLTKQELFQFYQPEIKGMVFLICLYGGLLVFSVFFQYGQHYLLQMSANQIIQKMRQDVFSHIQKMPIRYFDNLPAGKVVARITNDTEAIRDLYVTVLSTFVTSGIYMLGIFTALFLLDVKLAFVCLAIVPIIWVWSVIYRKYASYYNQKIRSINSDINAKMNESIQGMTIIQAFRHQKETMREFEELNESHFYFQNRMLNLNSLMSHNLVNVIRNLAFVSLIWHFGGVSLNAAGIVSVGVLYAFVDYLNRLFQPITGIVNQFSKLELARVSAGRVFELLEEKNTEEAGEPAKERALGRVEFRDVSFAYQDDGEEVLKHISFTAQKGETIALVGHTGSGKSSILNLLFRFYDAQKGDVLIDGKSIYNMSRQELRSHMGIVLQDPYLFSGTIGSNVNLDDERMTEDDIKKALRQVGAEPLLEKLPKGINEPVIEKGSTLSSGERQLISFARALAFDPAILILDEATAHIDTETEAVIQKALDIVKQGRTTFVIAHRLSTIRNADQILVLDKGEIVERGDHEELMAIKGQYYQMYELQKGQKHSIA</sequence>
<name>A0ACD4A1M0_9BACI</name>
<keyword evidence="1" id="KW-0067">ATP-binding</keyword>
<reference evidence="1" key="1">
    <citation type="submission" date="2022-04" db="EMBL/GenBank/DDBJ databases">
        <title>Complete genome of Bacillus.</title>
        <authorList>
            <person name="Kong X."/>
            <person name="Hou M."/>
        </authorList>
    </citation>
    <scope>NUCLEOTIDE SEQUENCE</scope>
    <source>
        <strain evidence="1">A78.1</strain>
    </source>
</reference>